<dbReference type="EMBL" id="GGYP01001581">
    <property type="protein sequence ID" value="MDE46352.1"/>
    <property type="molecule type" value="Transcribed_RNA"/>
</dbReference>
<feature type="transmembrane region" description="Helical" evidence="9">
    <location>
        <begin position="12"/>
        <end position="29"/>
    </location>
</feature>
<dbReference type="GO" id="GO:0016255">
    <property type="term" value="P:attachment of GPI anchor to protein"/>
    <property type="evidence" value="ECO:0007669"/>
    <property type="project" value="InterPro"/>
</dbReference>
<gene>
    <name evidence="10" type="primary">Pigu</name>
    <name evidence="10" type="ORF">g.6756</name>
</gene>
<keyword evidence="7 9" id="KW-1133">Transmembrane helix</keyword>
<feature type="transmembrane region" description="Helical" evidence="9">
    <location>
        <begin position="303"/>
        <end position="321"/>
    </location>
</feature>
<feature type="transmembrane region" description="Helical" evidence="9">
    <location>
        <begin position="377"/>
        <end position="399"/>
    </location>
</feature>
<reference evidence="10" key="1">
    <citation type="submission" date="2018-10" db="EMBL/GenBank/DDBJ databases">
        <title>Transcriptome assembly of Aceria tosichella (Wheat curl mite) Type 2.</title>
        <authorList>
            <person name="Scully E.D."/>
            <person name="Geib S.M."/>
            <person name="Palmer N.A."/>
            <person name="Gupta A.K."/>
            <person name="Sarath G."/>
            <person name="Tatineni S."/>
        </authorList>
    </citation>
    <scope>NUCLEOTIDE SEQUENCE</scope>
    <source>
        <strain evidence="10">LincolnNE</strain>
    </source>
</reference>
<evidence type="ECO:0000256" key="6">
    <source>
        <dbReference type="ARBA" id="ARBA00022824"/>
    </source>
</evidence>
<dbReference type="GO" id="GO:0042765">
    <property type="term" value="C:GPI-anchor transamidase complex"/>
    <property type="evidence" value="ECO:0007669"/>
    <property type="project" value="InterPro"/>
</dbReference>
<organism evidence="10">
    <name type="scientific">Aceria tosichella</name>
    <name type="common">wheat curl mite</name>
    <dbReference type="NCBI Taxonomy" id="561515"/>
    <lineage>
        <taxon>Eukaryota</taxon>
        <taxon>Metazoa</taxon>
        <taxon>Ecdysozoa</taxon>
        <taxon>Arthropoda</taxon>
        <taxon>Chelicerata</taxon>
        <taxon>Arachnida</taxon>
        <taxon>Acari</taxon>
        <taxon>Acariformes</taxon>
        <taxon>Trombidiformes</taxon>
        <taxon>Prostigmata</taxon>
        <taxon>Eupodina</taxon>
        <taxon>Eriophyoidea</taxon>
        <taxon>Eriophyidae</taxon>
        <taxon>Eriophyinae</taxon>
        <taxon>Aceriini</taxon>
        <taxon>Aceria</taxon>
    </lineage>
</organism>
<dbReference type="InterPro" id="IPR009600">
    <property type="entry name" value="PIG-U"/>
</dbReference>
<evidence type="ECO:0000256" key="8">
    <source>
        <dbReference type="ARBA" id="ARBA00023136"/>
    </source>
</evidence>
<keyword evidence="8 9" id="KW-0472">Membrane</keyword>
<name>A0A6G1S8S4_9ACAR</name>
<dbReference type="PANTHER" id="PTHR13121">
    <property type="entry name" value="GPI TRANSAMIDASE COMPONENT PIG-U"/>
    <property type="match status" value="1"/>
</dbReference>
<evidence type="ECO:0000256" key="4">
    <source>
        <dbReference type="ARBA" id="ARBA00022502"/>
    </source>
</evidence>
<dbReference type="UniPathway" id="UPA00196"/>
<feature type="transmembrane region" description="Helical" evidence="9">
    <location>
        <begin position="217"/>
        <end position="239"/>
    </location>
</feature>
<feature type="transmembrane region" description="Helical" evidence="9">
    <location>
        <begin position="351"/>
        <end position="371"/>
    </location>
</feature>
<keyword evidence="5 9" id="KW-0812">Transmembrane</keyword>
<feature type="transmembrane region" description="Helical" evidence="9">
    <location>
        <begin position="114"/>
        <end position="136"/>
    </location>
</feature>
<accession>A0A6G1S8S4</accession>
<evidence type="ECO:0000256" key="2">
    <source>
        <dbReference type="ARBA" id="ARBA00004687"/>
    </source>
</evidence>
<protein>
    <submittedName>
        <fullName evidence="10">Phosphatidylinositol glycan anchor biosynthesis class U protein</fullName>
    </submittedName>
</protein>
<evidence type="ECO:0000256" key="3">
    <source>
        <dbReference type="ARBA" id="ARBA00010026"/>
    </source>
</evidence>
<evidence type="ECO:0000313" key="10">
    <source>
        <dbReference type="EMBL" id="MDE46352.1"/>
    </source>
</evidence>
<evidence type="ECO:0000256" key="9">
    <source>
        <dbReference type="SAM" id="Phobius"/>
    </source>
</evidence>
<feature type="transmembrane region" description="Helical" evidence="9">
    <location>
        <begin position="156"/>
        <end position="185"/>
    </location>
</feature>
<feature type="transmembrane region" description="Helical" evidence="9">
    <location>
        <begin position="81"/>
        <end position="102"/>
    </location>
</feature>
<evidence type="ECO:0000256" key="5">
    <source>
        <dbReference type="ARBA" id="ARBA00022692"/>
    </source>
</evidence>
<keyword evidence="6" id="KW-0256">Endoplasmic reticulum</keyword>
<dbReference type="PANTHER" id="PTHR13121:SF0">
    <property type="entry name" value="PHOSPHATIDYLINOSITOL GLYCAN ANCHOR BIOSYNTHESIS CLASS U PROTEIN"/>
    <property type="match status" value="1"/>
</dbReference>
<sequence length="424" mass="48567">MTLAIRQPIKTLVYASLGLFIRIFVSTHFKDNLRQRVEITTPINDWKRIQEAIYLWNSGLDPYSGNLLHEYPVSLQFYKIIASYFNVDLAFAITDVIIALLLRQSLASEQSSKAQWVFLTYLFSPLTILACAGQSTSIFTNFLISIICLTLQIEQFRALTCVLCAFLACNNIHYATTILPIFLCIEYCSYRRQNKQHSKDTSELTYYSNHKKFLSSLIISGSLCLLSVITLMLASYLLMSNKWSFLKATYLFVLRVQDLTPNIGMIWYFFTVMFDFFADFFICVVQINAFIHAIPISVCLRDHPFFALSITILMSTIFQPYPNLAHIGLTTSLLAQYLDLIPFMRQGLKVACAMISCLSLMPVFWHLWIMMDTANANFYFGATLAFSASLVLLLMDLLTAHGHMVIKRKYDLYNKEKTESGCFS</sequence>
<evidence type="ECO:0000256" key="7">
    <source>
        <dbReference type="ARBA" id="ARBA00022989"/>
    </source>
</evidence>
<dbReference type="AlphaFoldDB" id="A0A6G1S8S4"/>
<evidence type="ECO:0000256" key="1">
    <source>
        <dbReference type="ARBA" id="ARBA00004477"/>
    </source>
</evidence>
<proteinExistence type="inferred from homology"/>
<comment type="subcellular location">
    <subcellularLocation>
        <location evidence="1">Endoplasmic reticulum membrane</location>
        <topology evidence="1">Multi-pass membrane protein</topology>
    </subcellularLocation>
</comment>
<comment type="pathway">
    <text evidence="2">Glycolipid biosynthesis; glycosylphosphatidylinositol-anchor biosynthesis.</text>
</comment>
<comment type="similarity">
    <text evidence="3">Belongs to the PIGU family.</text>
</comment>
<dbReference type="Pfam" id="PF06728">
    <property type="entry name" value="PIG-U"/>
    <property type="match status" value="1"/>
</dbReference>
<dbReference type="GO" id="GO:0006506">
    <property type="term" value="P:GPI anchor biosynthetic process"/>
    <property type="evidence" value="ECO:0007669"/>
    <property type="project" value="UniProtKB-UniPathway"/>
</dbReference>
<feature type="transmembrane region" description="Helical" evidence="9">
    <location>
        <begin position="265"/>
        <end position="291"/>
    </location>
</feature>
<keyword evidence="4" id="KW-0337">GPI-anchor biosynthesis</keyword>